<dbReference type="InterPro" id="IPR036614">
    <property type="entry name" value="RusA-like_sf"/>
</dbReference>
<evidence type="ECO:0000313" key="2">
    <source>
        <dbReference type="EMBL" id="GAA0721438.1"/>
    </source>
</evidence>
<gene>
    <name evidence="2" type="ORF">GCM10009105_31750</name>
</gene>
<keyword evidence="3" id="KW-1185">Reference proteome</keyword>
<evidence type="ECO:0000313" key="3">
    <source>
        <dbReference type="Proteomes" id="UP001501523"/>
    </source>
</evidence>
<organism evidence="2 3">
    <name type="scientific">Dokdonella soli</name>
    <dbReference type="NCBI Taxonomy" id="529810"/>
    <lineage>
        <taxon>Bacteria</taxon>
        <taxon>Pseudomonadati</taxon>
        <taxon>Pseudomonadota</taxon>
        <taxon>Gammaproteobacteria</taxon>
        <taxon>Lysobacterales</taxon>
        <taxon>Rhodanobacteraceae</taxon>
        <taxon>Dokdonella</taxon>
    </lineage>
</organism>
<feature type="compositionally biased region" description="Basic residues" evidence="1">
    <location>
        <begin position="171"/>
        <end position="180"/>
    </location>
</feature>
<feature type="compositionally biased region" description="Basic residues" evidence="1">
    <location>
        <begin position="134"/>
        <end position="143"/>
    </location>
</feature>
<name>A0ABN1IUT2_9GAMM</name>
<evidence type="ECO:0000256" key="1">
    <source>
        <dbReference type="SAM" id="MobiDB-lite"/>
    </source>
</evidence>
<proteinExistence type="predicted"/>
<dbReference type="RefSeq" id="WP_343792890.1">
    <property type="nucleotide sequence ID" value="NZ_BAAAEU010000024.1"/>
</dbReference>
<dbReference type="Proteomes" id="UP001501523">
    <property type="component" value="Unassembled WGS sequence"/>
</dbReference>
<comment type="caution">
    <text evidence="2">The sequence shown here is derived from an EMBL/GenBank/DDBJ whole genome shotgun (WGS) entry which is preliminary data.</text>
</comment>
<dbReference type="EMBL" id="BAAAEU010000024">
    <property type="protein sequence ID" value="GAA0721438.1"/>
    <property type="molecule type" value="Genomic_DNA"/>
</dbReference>
<dbReference type="Gene3D" id="3.30.1330.70">
    <property type="entry name" value="Holliday junction resolvase RusA"/>
    <property type="match status" value="1"/>
</dbReference>
<protein>
    <submittedName>
        <fullName evidence="2">Uncharacterized protein</fullName>
    </submittedName>
</protein>
<accession>A0ABN1IUT2</accession>
<feature type="region of interest" description="Disordered" evidence="1">
    <location>
        <begin position="113"/>
        <end position="180"/>
    </location>
</feature>
<dbReference type="SUPFAM" id="SSF103084">
    <property type="entry name" value="Holliday junction resolvase RusA"/>
    <property type="match status" value="1"/>
</dbReference>
<sequence>MIAFTLARRLPTLNAWLRLHRHARRRLMRAVSAEVWLELAKQHAKPREPFQRARVTIHRHGPKEPDPDGLPATAKALLDVLQPFSKRHPCGLGVIVDDSSRCIELHVKHVHSTEQRTDVLIEPLEGETDDQRTKAARSPRTRHHTDPGRPSTGAPCGEESRHHAAGDALPKPRRARHRTA</sequence>
<reference evidence="2 3" key="1">
    <citation type="journal article" date="2019" name="Int. J. Syst. Evol. Microbiol.">
        <title>The Global Catalogue of Microorganisms (GCM) 10K type strain sequencing project: providing services to taxonomists for standard genome sequencing and annotation.</title>
        <authorList>
            <consortium name="The Broad Institute Genomics Platform"/>
            <consortium name="The Broad Institute Genome Sequencing Center for Infectious Disease"/>
            <person name="Wu L."/>
            <person name="Ma J."/>
        </authorList>
    </citation>
    <scope>NUCLEOTIDE SEQUENCE [LARGE SCALE GENOMIC DNA]</scope>
    <source>
        <strain evidence="2 3">JCM 15421</strain>
    </source>
</reference>